<keyword evidence="3" id="KW-0411">Iron-sulfur</keyword>
<accession>A0A813LXR4</accession>
<dbReference type="OrthoDB" id="415696at2759"/>
<dbReference type="PANTHER" id="PTHR10293:SF73">
    <property type="entry name" value="GLUTAREDOXIN-3"/>
    <property type="match status" value="1"/>
</dbReference>
<evidence type="ECO:0000256" key="2">
    <source>
        <dbReference type="ARBA" id="ARBA00023004"/>
    </source>
</evidence>
<dbReference type="InterPro" id="IPR002109">
    <property type="entry name" value="Glutaredoxin"/>
</dbReference>
<dbReference type="GO" id="GO:0051536">
    <property type="term" value="F:iron-sulfur cluster binding"/>
    <property type="evidence" value="ECO:0007669"/>
    <property type="project" value="UniProtKB-KW"/>
</dbReference>
<dbReference type="GO" id="GO:0006879">
    <property type="term" value="P:intracellular iron ion homeostasis"/>
    <property type="evidence" value="ECO:0007669"/>
    <property type="project" value="TreeGrafter"/>
</dbReference>
<dbReference type="InterPro" id="IPR004480">
    <property type="entry name" value="Monothiol_GRX-rel"/>
</dbReference>
<evidence type="ECO:0000313" key="6">
    <source>
        <dbReference type="EMBL" id="CAF0709640.1"/>
    </source>
</evidence>
<keyword evidence="1" id="KW-0479">Metal-binding</keyword>
<dbReference type="Proteomes" id="UP000663879">
    <property type="component" value="Unassembled WGS sequence"/>
</dbReference>
<dbReference type="GO" id="GO:0005634">
    <property type="term" value="C:nucleus"/>
    <property type="evidence" value="ECO:0007669"/>
    <property type="project" value="TreeGrafter"/>
</dbReference>
<evidence type="ECO:0008006" key="8">
    <source>
        <dbReference type="Google" id="ProtNLM"/>
    </source>
</evidence>
<sequence length="327" mass="37161">MSVLNKLDKLENFQKFLEENANALVVLFFAANWSDESKLMNNVLQELSKDERNKNVLRVLEVEAEDFEEISIKYGIEAVPTFVLIKNKQVVSKLSGADPAELRKRISQGLQTSTSSTAQKPEDLNDRLKRLVNQAPVVLFMKGTPQEPRCGFSRTTIEILKNNNVTFSYFDILSDNEVREGLKKYSNWPTYPQLYIKGDLIGGLDILKELVASGEFQSMIPSKDDSLNEKLRKIINTSKVMLFMKGRKDEPKCGFSRQIIEILNETGAKYESFDILTDDEVRQGLKEYSNWPTFPQLYVDGELVGGLDIVKELKQSGELETTLKGNQ</sequence>
<evidence type="ECO:0000256" key="3">
    <source>
        <dbReference type="ARBA" id="ARBA00023014"/>
    </source>
</evidence>
<evidence type="ECO:0000313" key="7">
    <source>
        <dbReference type="Proteomes" id="UP000663879"/>
    </source>
</evidence>
<feature type="domain" description="Thioredoxin" evidence="4">
    <location>
        <begin position="10"/>
        <end position="106"/>
    </location>
</feature>
<feature type="domain" description="Glutaredoxin" evidence="5">
    <location>
        <begin position="137"/>
        <end position="201"/>
    </location>
</feature>
<dbReference type="CDD" id="cd02984">
    <property type="entry name" value="TRX_PICOT"/>
    <property type="match status" value="1"/>
</dbReference>
<evidence type="ECO:0000259" key="5">
    <source>
        <dbReference type="Pfam" id="PF00462"/>
    </source>
</evidence>
<evidence type="ECO:0000259" key="4">
    <source>
        <dbReference type="Pfam" id="PF00085"/>
    </source>
</evidence>
<dbReference type="AlphaFoldDB" id="A0A813LXR4"/>
<dbReference type="SUPFAM" id="SSF52833">
    <property type="entry name" value="Thioredoxin-like"/>
    <property type="match status" value="3"/>
</dbReference>
<name>A0A813LXR4_9BILA</name>
<dbReference type="GO" id="GO:0046872">
    <property type="term" value="F:metal ion binding"/>
    <property type="evidence" value="ECO:0007669"/>
    <property type="project" value="UniProtKB-KW"/>
</dbReference>
<keyword evidence="2" id="KW-0408">Iron</keyword>
<reference evidence="6" key="1">
    <citation type="submission" date="2021-02" db="EMBL/GenBank/DDBJ databases">
        <authorList>
            <person name="Nowell W R."/>
        </authorList>
    </citation>
    <scope>NUCLEOTIDE SEQUENCE</scope>
    <source>
        <strain evidence="6">Ploen Becks lab</strain>
    </source>
</reference>
<dbReference type="FunFam" id="3.40.30.10:FF:000012">
    <property type="entry name" value="Monothiol glutaredoxin"/>
    <property type="match status" value="2"/>
</dbReference>
<dbReference type="EMBL" id="CAJNOC010000046">
    <property type="protein sequence ID" value="CAF0709640.1"/>
    <property type="molecule type" value="Genomic_DNA"/>
</dbReference>
<dbReference type="InterPro" id="IPR033658">
    <property type="entry name" value="GRX_PICOT-like"/>
</dbReference>
<evidence type="ECO:0000256" key="1">
    <source>
        <dbReference type="ARBA" id="ARBA00022723"/>
    </source>
</evidence>
<dbReference type="InterPro" id="IPR036249">
    <property type="entry name" value="Thioredoxin-like_sf"/>
</dbReference>
<gene>
    <name evidence="6" type="ORF">OXX778_LOCUS831</name>
</gene>
<dbReference type="PANTHER" id="PTHR10293">
    <property type="entry name" value="GLUTAREDOXIN FAMILY MEMBER"/>
    <property type="match status" value="1"/>
</dbReference>
<keyword evidence="7" id="KW-1185">Reference proteome</keyword>
<dbReference type="CDD" id="cd03028">
    <property type="entry name" value="GRX_PICOT_like"/>
    <property type="match status" value="2"/>
</dbReference>
<feature type="domain" description="Glutaredoxin" evidence="5">
    <location>
        <begin position="240"/>
        <end position="304"/>
    </location>
</feature>
<dbReference type="GO" id="GO:0005829">
    <property type="term" value="C:cytosol"/>
    <property type="evidence" value="ECO:0007669"/>
    <property type="project" value="TreeGrafter"/>
</dbReference>
<protein>
    <recommendedName>
        <fullName evidence="8">Glutaredoxin 3</fullName>
    </recommendedName>
</protein>
<dbReference type="NCBIfam" id="TIGR00365">
    <property type="entry name" value="Grx4 family monothiol glutaredoxin"/>
    <property type="match status" value="2"/>
</dbReference>
<dbReference type="Pfam" id="PF00462">
    <property type="entry name" value="Glutaredoxin"/>
    <property type="match status" value="2"/>
</dbReference>
<dbReference type="InterPro" id="IPR013766">
    <property type="entry name" value="Thioredoxin_domain"/>
</dbReference>
<proteinExistence type="predicted"/>
<dbReference type="PROSITE" id="PS51354">
    <property type="entry name" value="GLUTAREDOXIN_2"/>
    <property type="match status" value="2"/>
</dbReference>
<organism evidence="6 7">
    <name type="scientific">Brachionus calyciflorus</name>
    <dbReference type="NCBI Taxonomy" id="104777"/>
    <lineage>
        <taxon>Eukaryota</taxon>
        <taxon>Metazoa</taxon>
        <taxon>Spiralia</taxon>
        <taxon>Gnathifera</taxon>
        <taxon>Rotifera</taxon>
        <taxon>Eurotatoria</taxon>
        <taxon>Monogononta</taxon>
        <taxon>Pseudotrocha</taxon>
        <taxon>Ploima</taxon>
        <taxon>Brachionidae</taxon>
        <taxon>Brachionus</taxon>
    </lineage>
</organism>
<comment type="caution">
    <text evidence="6">The sequence shown here is derived from an EMBL/GenBank/DDBJ whole genome shotgun (WGS) entry which is preliminary data.</text>
</comment>
<dbReference type="Gene3D" id="3.40.30.10">
    <property type="entry name" value="Glutaredoxin"/>
    <property type="match status" value="3"/>
</dbReference>
<dbReference type="Pfam" id="PF00085">
    <property type="entry name" value="Thioredoxin"/>
    <property type="match status" value="1"/>
</dbReference>